<dbReference type="Pfam" id="PF02069">
    <property type="entry name" value="Metallothio_Pro"/>
    <property type="match status" value="1"/>
</dbReference>
<accession>A0A0P9ZDM8</accession>
<sequence>MTDNTCACPQCECAINADTAVERDGQQFCCEACANHHVNHEKCQSPGCHCEEAAEDKLDEAIEETFPASDPISP</sequence>
<organism evidence="3 4">
    <name type="scientific">Pseudomonas syringae pv. ribicola</name>
    <dbReference type="NCBI Taxonomy" id="55398"/>
    <lineage>
        <taxon>Bacteria</taxon>
        <taxon>Pseudomonadati</taxon>
        <taxon>Pseudomonadota</taxon>
        <taxon>Gammaproteobacteria</taxon>
        <taxon>Pseudomonadales</taxon>
        <taxon>Pseudomonadaceae</taxon>
        <taxon>Pseudomonas</taxon>
    </lineage>
</organism>
<gene>
    <name evidence="3" type="ORF">ALO47_00245</name>
</gene>
<dbReference type="GO" id="GO:0046872">
    <property type="term" value="F:metal ion binding"/>
    <property type="evidence" value="ECO:0007669"/>
    <property type="project" value="UniProtKB-KW"/>
</dbReference>
<dbReference type="AlphaFoldDB" id="A0A0P9ZDM8"/>
<dbReference type="InterPro" id="IPR000518">
    <property type="entry name" value="Metalthion_fam14_prok"/>
</dbReference>
<reference evidence="3 4" key="1">
    <citation type="submission" date="2015-09" db="EMBL/GenBank/DDBJ databases">
        <title>Genome announcement of multiple Pseudomonas syringae strains.</title>
        <authorList>
            <person name="Thakur S."/>
            <person name="Wang P.W."/>
            <person name="Gong Y."/>
            <person name="Weir B.S."/>
            <person name="Guttman D.S."/>
        </authorList>
    </citation>
    <scope>NUCLEOTIDE SEQUENCE [LARGE SCALE GENOMIC DNA]</scope>
    <source>
        <strain evidence="3 4">ICMP3882</strain>
    </source>
</reference>
<comment type="caution">
    <text evidence="3">The sequence shown here is derived from an EMBL/GenBank/DDBJ whole genome shotgun (WGS) entry which is preliminary data.</text>
</comment>
<keyword evidence="1" id="KW-0479">Metal-binding</keyword>
<name>A0A0P9ZDM8_PSESI</name>
<dbReference type="RefSeq" id="WP_025996152.1">
    <property type="nucleotide sequence ID" value="NZ_LJRF01000152.1"/>
</dbReference>
<evidence type="ECO:0000313" key="3">
    <source>
        <dbReference type="EMBL" id="KPY45033.1"/>
    </source>
</evidence>
<protein>
    <submittedName>
        <fullName evidence="3">Putative Metallothionein</fullName>
    </submittedName>
</protein>
<keyword evidence="2" id="KW-0480">Metal-thiolate cluster</keyword>
<evidence type="ECO:0000256" key="1">
    <source>
        <dbReference type="ARBA" id="ARBA00022723"/>
    </source>
</evidence>
<dbReference type="EMBL" id="LJRF01000152">
    <property type="protein sequence ID" value="KPY45033.1"/>
    <property type="molecule type" value="Genomic_DNA"/>
</dbReference>
<proteinExistence type="predicted"/>
<dbReference type="Proteomes" id="UP000050554">
    <property type="component" value="Unassembled WGS sequence"/>
</dbReference>
<evidence type="ECO:0000256" key="2">
    <source>
        <dbReference type="ARBA" id="ARBA00022851"/>
    </source>
</evidence>
<evidence type="ECO:0000313" key="4">
    <source>
        <dbReference type="Proteomes" id="UP000050554"/>
    </source>
</evidence>
<dbReference type="PATRIC" id="fig|55398.3.peg.301"/>
<dbReference type="Gene3D" id="2.30.170.10">
    <property type="match status" value="1"/>
</dbReference>
<dbReference type="InterPro" id="IPR017854">
    <property type="entry name" value="Metalthion_dom_sf"/>
</dbReference>
<dbReference type="SUPFAM" id="SSF57868">
    <property type="entry name" value="Metallothionein"/>
    <property type="match status" value="1"/>
</dbReference>